<dbReference type="EMBL" id="RDQK01000013">
    <property type="protein sequence ID" value="RMX09525.1"/>
    <property type="molecule type" value="Genomic_DNA"/>
</dbReference>
<dbReference type="InterPro" id="IPR025412">
    <property type="entry name" value="DUF4304"/>
</dbReference>
<proteinExistence type="predicted"/>
<comment type="caution">
    <text evidence="1">The sequence shown here is derived from an EMBL/GenBank/DDBJ whole genome shotgun (WGS) entry which is preliminary data.</text>
</comment>
<accession>A0A3M6R2S4</accession>
<reference evidence="1 2" key="1">
    <citation type="submission" date="2018-10" db="EMBL/GenBank/DDBJ databases">
        <title>Comamonadaceae CDC group NO-1 genome sequencing and assembly.</title>
        <authorList>
            <person name="Bernier A.-M."/>
            <person name="Bernard K."/>
        </authorList>
    </citation>
    <scope>NUCLEOTIDE SEQUENCE [LARGE SCALE GENOMIC DNA]</scope>
    <source>
        <strain evidence="1 2">NML180581</strain>
    </source>
</reference>
<name>A0A3M6R2S4_9BURK</name>
<gene>
    <name evidence="1" type="ORF">EBQ24_06430</name>
</gene>
<dbReference type="RefSeq" id="WP_122248199.1">
    <property type="nucleotide sequence ID" value="NZ_RDQK01000013.1"/>
</dbReference>
<dbReference type="AlphaFoldDB" id="A0A3M6R2S4"/>
<dbReference type="Proteomes" id="UP000281171">
    <property type="component" value="Unassembled WGS sequence"/>
</dbReference>
<organism evidence="1 2">
    <name type="scientific">Allofranklinella schreckenbergeri</name>
    <dbReference type="NCBI Taxonomy" id="1076744"/>
    <lineage>
        <taxon>Bacteria</taxon>
        <taxon>Pseudomonadati</taxon>
        <taxon>Pseudomonadota</taxon>
        <taxon>Betaproteobacteria</taxon>
        <taxon>Burkholderiales</taxon>
        <taxon>Comamonadaceae</taxon>
        <taxon>Allofranklinella</taxon>
    </lineage>
</organism>
<sequence length="231" mass="24831">MRDYRSFSSIAATRFRPVAQALGYTPVTGTVLARIRHSAAPDESPDGWLDVLALQASRSVSDSFYVNCGVAFPALWPGQTLPALNAATAQSLALSLHTRLHTSQGGQGFDRSSKAAVHASAQEVLTQYALQIQPWLDSLNTWQALADEYLRINSRVIGEDRMGRHDASYGADFRAATYGALLLKAGQSTHAQRWLTEAQTLLQAQAGCDLLPPGLLAQVQAALASLKAPSK</sequence>
<evidence type="ECO:0000313" key="1">
    <source>
        <dbReference type="EMBL" id="RMX09525.1"/>
    </source>
</evidence>
<dbReference type="Pfam" id="PF14137">
    <property type="entry name" value="DUF4304"/>
    <property type="match status" value="1"/>
</dbReference>
<protein>
    <submittedName>
        <fullName evidence="1">DUF4304 domain-containing protein</fullName>
    </submittedName>
</protein>
<evidence type="ECO:0000313" key="2">
    <source>
        <dbReference type="Proteomes" id="UP000281171"/>
    </source>
</evidence>